<reference evidence="1 4" key="2">
    <citation type="submission" date="2020-12" db="EMBL/GenBank/DDBJ databases">
        <title>FDA dAtabase for Regulatory Grade micrObial Sequences (FDA-ARGOS): Supporting development and validation of Infectious Disease Dx tests.</title>
        <authorList>
            <person name="Sproer C."/>
            <person name="Gronow S."/>
            <person name="Severitt S."/>
            <person name="Schroder I."/>
            <person name="Tallon L."/>
            <person name="Sadzewicz L."/>
            <person name="Zhao X."/>
            <person name="Boylan J."/>
            <person name="Ott S."/>
            <person name="Bowen H."/>
            <person name="Vavikolanu K."/>
            <person name="Mehta A."/>
            <person name="Aluvathingal J."/>
            <person name="Nadendla S."/>
            <person name="Lowell S."/>
            <person name="Myers T."/>
            <person name="Yan Y."/>
            <person name="Sichtig H."/>
        </authorList>
    </citation>
    <scope>NUCLEOTIDE SEQUENCE [LARGE SCALE GENOMIC DNA]</scope>
    <source>
        <strain evidence="1 4">FDAARGOS_890</strain>
        <plasmid evidence="1 4">unnamed</plasmid>
    </source>
</reference>
<accession>A0A1H3NAZ2</accession>
<keyword evidence="4" id="KW-1185">Reference proteome</keyword>
<dbReference type="Proteomes" id="UP000595064">
    <property type="component" value="Plasmid unnamed"/>
</dbReference>
<sequence length="177" mass="19831">MSNKLNRPAIFTDKMIEAAERLFEAIAIERTLDPIVNGYKKAVLLRLQLKVSPEFQDGREDLVVLHPDHAYLLAEGDWELYLAEVEKARVAAGLHVAEADHCPLLVANHERLSAENDLLTAVSVIPRLKDLEHLGAARLEDRKKAVDLALSMLSPYVKPTQQAILDLIRKGLEEDPK</sequence>
<dbReference type="EMBL" id="CP065749">
    <property type="protein sequence ID" value="QPS84854.1"/>
    <property type="molecule type" value="Genomic_DNA"/>
</dbReference>
<evidence type="ECO:0000313" key="2">
    <source>
        <dbReference type="EMBL" id="SDY85369.1"/>
    </source>
</evidence>
<name>A0A1H3NAZ2_9BURK</name>
<dbReference type="AlphaFoldDB" id="A0A1H3NAZ2"/>
<proteinExistence type="predicted"/>
<dbReference type="GeneID" id="94689059"/>
<organism evidence="2 3">
    <name type="scientific">Delftia lacustris</name>
    <dbReference type="NCBI Taxonomy" id="558537"/>
    <lineage>
        <taxon>Bacteria</taxon>
        <taxon>Pseudomonadati</taxon>
        <taxon>Pseudomonadota</taxon>
        <taxon>Betaproteobacteria</taxon>
        <taxon>Burkholderiales</taxon>
        <taxon>Comamonadaceae</taxon>
        <taxon>Delftia</taxon>
    </lineage>
</organism>
<evidence type="ECO:0000313" key="4">
    <source>
        <dbReference type="Proteomes" id="UP000595064"/>
    </source>
</evidence>
<dbReference type="Proteomes" id="UP000183417">
    <property type="component" value="Unassembled WGS sequence"/>
</dbReference>
<evidence type="ECO:0000313" key="3">
    <source>
        <dbReference type="Proteomes" id="UP000183417"/>
    </source>
</evidence>
<dbReference type="KEGG" id="dla:I6G47_32390"/>
<evidence type="ECO:0000313" key="1">
    <source>
        <dbReference type="EMBL" id="QPS84854.1"/>
    </source>
</evidence>
<keyword evidence="1" id="KW-0614">Plasmid</keyword>
<geneLocation type="plasmid" evidence="1 4">
    <name>unnamed</name>
</geneLocation>
<dbReference type="EMBL" id="FNPE01000008">
    <property type="protein sequence ID" value="SDY85369.1"/>
    <property type="molecule type" value="Genomic_DNA"/>
</dbReference>
<reference evidence="2 3" key="1">
    <citation type="submission" date="2016-10" db="EMBL/GenBank/DDBJ databases">
        <authorList>
            <person name="de Groot N.N."/>
        </authorList>
    </citation>
    <scope>NUCLEOTIDE SEQUENCE [LARGE SCALE GENOMIC DNA]</scope>
    <source>
        <strain evidence="2 3">LMG 24775</strain>
    </source>
</reference>
<gene>
    <name evidence="1" type="ORF">I6G47_32390</name>
    <name evidence="2" type="ORF">SAMN05421547_108229</name>
</gene>
<protein>
    <submittedName>
        <fullName evidence="2">Uncharacterized protein</fullName>
    </submittedName>
</protein>
<dbReference type="RefSeq" id="WP_074921991.1">
    <property type="nucleotide sequence ID" value="NZ_CP065749.1"/>
</dbReference>